<organism evidence="1 2">
    <name type="scientific">Cellvibrio zantedeschiae</name>
    <dbReference type="NCBI Taxonomy" id="1237077"/>
    <lineage>
        <taxon>Bacteria</taxon>
        <taxon>Pseudomonadati</taxon>
        <taxon>Pseudomonadota</taxon>
        <taxon>Gammaproteobacteria</taxon>
        <taxon>Cellvibrionales</taxon>
        <taxon>Cellvibrionaceae</taxon>
        <taxon>Cellvibrio</taxon>
    </lineage>
</organism>
<gene>
    <name evidence="1" type="ORF">GCM10011613_35250</name>
</gene>
<sequence length="61" mass="6327">MVDGVLVRKGQKAAAKCGRVMQTAAAKITEALNAQTALATQKLAVGVRQIVLAICAKQFTA</sequence>
<dbReference type="EMBL" id="BMYZ01000004">
    <property type="protein sequence ID" value="GGY87007.1"/>
    <property type="molecule type" value="Genomic_DNA"/>
</dbReference>
<proteinExistence type="predicted"/>
<accession>A0ABQ3BEI1</accession>
<keyword evidence="2" id="KW-1185">Reference proteome</keyword>
<reference evidence="2" key="1">
    <citation type="journal article" date="2019" name="Int. J. Syst. Evol. Microbiol.">
        <title>The Global Catalogue of Microorganisms (GCM) 10K type strain sequencing project: providing services to taxonomists for standard genome sequencing and annotation.</title>
        <authorList>
            <consortium name="The Broad Institute Genomics Platform"/>
            <consortium name="The Broad Institute Genome Sequencing Center for Infectious Disease"/>
            <person name="Wu L."/>
            <person name="Ma J."/>
        </authorList>
    </citation>
    <scope>NUCLEOTIDE SEQUENCE [LARGE SCALE GENOMIC DNA]</scope>
    <source>
        <strain evidence="2">KCTC 32239</strain>
    </source>
</reference>
<dbReference type="Proteomes" id="UP000619761">
    <property type="component" value="Unassembled WGS sequence"/>
</dbReference>
<evidence type="ECO:0000313" key="2">
    <source>
        <dbReference type="Proteomes" id="UP000619761"/>
    </source>
</evidence>
<comment type="caution">
    <text evidence="1">The sequence shown here is derived from an EMBL/GenBank/DDBJ whole genome shotgun (WGS) entry which is preliminary data.</text>
</comment>
<evidence type="ECO:0000313" key="1">
    <source>
        <dbReference type="EMBL" id="GGY87007.1"/>
    </source>
</evidence>
<name>A0ABQ3BEI1_9GAMM</name>
<protein>
    <submittedName>
        <fullName evidence="1">Uncharacterized protein</fullName>
    </submittedName>
</protein>